<feature type="non-terminal residue" evidence="1">
    <location>
        <position position="1"/>
    </location>
</feature>
<reference evidence="2" key="1">
    <citation type="journal article" date="2017" name="Nat. Commun.">
        <title>The North American bullfrog draft genome provides insight into hormonal regulation of long noncoding RNA.</title>
        <authorList>
            <person name="Hammond S.A."/>
            <person name="Warren R.L."/>
            <person name="Vandervalk B.P."/>
            <person name="Kucuk E."/>
            <person name="Khan H."/>
            <person name="Gibb E.A."/>
            <person name="Pandoh P."/>
            <person name="Kirk H."/>
            <person name="Zhao Y."/>
            <person name="Jones M."/>
            <person name="Mungall A.J."/>
            <person name="Coope R."/>
            <person name="Pleasance S."/>
            <person name="Moore R.A."/>
            <person name="Holt R.A."/>
            <person name="Round J.M."/>
            <person name="Ohora S."/>
            <person name="Walle B.V."/>
            <person name="Veldhoen N."/>
            <person name="Helbing C.C."/>
            <person name="Birol I."/>
        </authorList>
    </citation>
    <scope>NUCLEOTIDE SEQUENCE [LARGE SCALE GENOMIC DNA]</scope>
</reference>
<keyword evidence="2" id="KW-1185">Reference proteome</keyword>
<dbReference type="Proteomes" id="UP000228934">
    <property type="component" value="Unassembled WGS sequence"/>
</dbReference>
<evidence type="ECO:0000313" key="2">
    <source>
        <dbReference type="Proteomes" id="UP000228934"/>
    </source>
</evidence>
<name>A0A2G9QF18_AQUCT</name>
<dbReference type="EMBL" id="KZ008950">
    <property type="protein sequence ID" value="PIO14115.1"/>
    <property type="molecule type" value="Genomic_DNA"/>
</dbReference>
<protein>
    <submittedName>
        <fullName evidence="1">Uncharacterized protein</fullName>
    </submittedName>
</protein>
<accession>A0A2G9QF18</accession>
<dbReference type="AlphaFoldDB" id="A0A2G9QF18"/>
<gene>
    <name evidence="1" type="ORF">AB205_0150980</name>
</gene>
<organism evidence="1 2">
    <name type="scientific">Aquarana catesbeiana</name>
    <name type="common">American bullfrog</name>
    <name type="synonym">Rana catesbeiana</name>
    <dbReference type="NCBI Taxonomy" id="8400"/>
    <lineage>
        <taxon>Eukaryota</taxon>
        <taxon>Metazoa</taxon>
        <taxon>Chordata</taxon>
        <taxon>Craniata</taxon>
        <taxon>Vertebrata</taxon>
        <taxon>Euteleostomi</taxon>
        <taxon>Amphibia</taxon>
        <taxon>Batrachia</taxon>
        <taxon>Anura</taxon>
        <taxon>Neobatrachia</taxon>
        <taxon>Ranoidea</taxon>
        <taxon>Ranidae</taxon>
        <taxon>Aquarana</taxon>
    </lineage>
</organism>
<sequence length="68" mass="7808">NLTVEELACRGLKSLVAIFNQGDEYAQLESSLMQLSNNANCTLNSEEEYDLKSTLTDLFKTFQHRRHQ</sequence>
<evidence type="ECO:0000313" key="1">
    <source>
        <dbReference type="EMBL" id="PIO14115.1"/>
    </source>
</evidence>
<proteinExistence type="predicted"/>